<dbReference type="AlphaFoldDB" id="A0A7K4HN97"/>
<feature type="modified residue" description="4-aspartylphosphate" evidence="5 7">
    <location>
        <position position="54"/>
    </location>
</feature>
<feature type="active site" evidence="5 6">
    <location>
        <position position="153"/>
    </location>
</feature>
<comment type="catalytic activity">
    <reaction evidence="5">
        <text>L-glutaminyl-[protein] + H2O = L-glutamyl-[protein] + NH4(+)</text>
        <dbReference type="Rhea" id="RHEA:16441"/>
        <dbReference type="Rhea" id="RHEA-COMP:10207"/>
        <dbReference type="Rhea" id="RHEA-COMP:10208"/>
        <dbReference type="ChEBI" id="CHEBI:15377"/>
        <dbReference type="ChEBI" id="CHEBI:28938"/>
        <dbReference type="ChEBI" id="CHEBI:29973"/>
        <dbReference type="ChEBI" id="CHEBI:30011"/>
        <dbReference type="EC" id="3.5.1.44"/>
    </reaction>
</comment>
<dbReference type="Gene3D" id="3.40.50.2300">
    <property type="match status" value="1"/>
</dbReference>
<dbReference type="CDD" id="cd17541">
    <property type="entry name" value="REC_CheB-like"/>
    <property type="match status" value="1"/>
</dbReference>
<keyword evidence="1 5" id="KW-0963">Cytoplasm</keyword>
<comment type="subcellular location">
    <subcellularLocation>
        <location evidence="5">Cytoplasm</location>
    </subcellularLocation>
</comment>
<comment type="function">
    <text evidence="5">Involved in chemotaxis. Part of a chemotaxis signal transduction system that modulates chemotaxis in response to various stimuli. Catalyzes the demethylation of specific methylglutamate residues introduced into the chemoreceptors (methyl-accepting chemotaxis proteins or MCP) by CheR. Also mediates the irreversible deamidation of specific glutamine residues to glutamic acid.</text>
</comment>
<evidence type="ECO:0000256" key="6">
    <source>
        <dbReference type="PROSITE-ProRule" id="PRU00050"/>
    </source>
</evidence>
<dbReference type="PROSITE" id="PS50110">
    <property type="entry name" value="RESPONSE_REGULATORY"/>
    <property type="match status" value="1"/>
</dbReference>
<dbReference type="GO" id="GO:0006935">
    <property type="term" value="P:chemotaxis"/>
    <property type="evidence" value="ECO:0007669"/>
    <property type="project" value="UniProtKB-UniRule"/>
</dbReference>
<dbReference type="GO" id="GO:0050568">
    <property type="term" value="F:protein-glutamine glutaminase activity"/>
    <property type="evidence" value="ECO:0007669"/>
    <property type="project" value="UniProtKB-UniRule"/>
</dbReference>
<evidence type="ECO:0000256" key="2">
    <source>
        <dbReference type="ARBA" id="ARBA00022500"/>
    </source>
</evidence>
<dbReference type="InterPro" id="IPR000673">
    <property type="entry name" value="Sig_transdc_resp-reg_Me-estase"/>
</dbReference>
<dbReference type="GO" id="GO:0008168">
    <property type="term" value="F:methyltransferase activity"/>
    <property type="evidence" value="ECO:0007669"/>
    <property type="project" value="UniProtKB-KW"/>
</dbReference>
<name>A0A7K4HN97_9EURY</name>
<dbReference type="GO" id="GO:0005737">
    <property type="term" value="C:cytoplasm"/>
    <property type="evidence" value="ECO:0007669"/>
    <property type="project" value="UniProtKB-SubCell"/>
</dbReference>
<evidence type="ECO:0000256" key="3">
    <source>
        <dbReference type="ARBA" id="ARBA00022801"/>
    </source>
</evidence>
<dbReference type="NCBIfam" id="NF001965">
    <property type="entry name" value="PRK00742.1"/>
    <property type="match status" value="1"/>
</dbReference>
<feature type="domain" description="Response regulatory" evidence="8">
    <location>
        <begin position="3"/>
        <end position="121"/>
    </location>
</feature>
<dbReference type="Pfam" id="PF01339">
    <property type="entry name" value="CheB_methylest"/>
    <property type="match status" value="1"/>
</dbReference>
<evidence type="ECO:0000256" key="4">
    <source>
        <dbReference type="ARBA" id="ARBA00048267"/>
    </source>
</evidence>
<dbReference type="GO" id="GO:0032259">
    <property type="term" value="P:methylation"/>
    <property type="evidence" value="ECO:0007669"/>
    <property type="project" value="UniProtKB-KW"/>
</dbReference>
<proteinExistence type="inferred from homology"/>
<feature type="domain" description="CheB-type methylesterase" evidence="9">
    <location>
        <begin position="141"/>
        <end position="339"/>
    </location>
</feature>
<dbReference type="SUPFAM" id="SSF52172">
    <property type="entry name" value="CheY-like"/>
    <property type="match status" value="1"/>
</dbReference>
<comment type="similarity">
    <text evidence="5">Belongs to the CheB family.</text>
</comment>
<accession>A0A7K4HN97</accession>
<dbReference type="OrthoDB" id="2857at2157"/>
<keyword evidence="2 5" id="KW-0145">Chemotaxis</keyword>
<keyword evidence="10" id="KW-0808">Transferase</keyword>
<evidence type="ECO:0000256" key="5">
    <source>
        <dbReference type="HAMAP-Rule" id="MF_00099"/>
    </source>
</evidence>
<dbReference type="CDD" id="cd16432">
    <property type="entry name" value="CheB_Rec"/>
    <property type="match status" value="1"/>
</dbReference>
<dbReference type="InterPro" id="IPR001789">
    <property type="entry name" value="Sig_transdc_resp-reg_receiver"/>
</dbReference>
<dbReference type="Pfam" id="PF00072">
    <property type="entry name" value="Response_reg"/>
    <property type="match status" value="1"/>
</dbReference>
<organism evidence="10 11">
    <name type="scientific">Methanofollis tationis</name>
    <dbReference type="NCBI Taxonomy" id="81417"/>
    <lineage>
        <taxon>Archaea</taxon>
        <taxon>Methanobacteriati</taxon>
        <taxon>Methanobacteriota</taxon>
        <taxon>Stenosarchaea group</taxon>
        <taxon>Methanomicrobia</taxon>
        <taxon>Methanomicrobiales</taxon>
        <taxon>Methanomicrobiaceae</taxon>
        <taxon>Methanofollis</taxon>
    </lineage>
</organism>
<feature type="active site" evidence="5 6">
    <location>
        <position position="180"/>
    </location>
</feature>
<dbReference type="InterPro" id="IPR011006">
    <property type="entry name" value="CheY-like_superfamily"/>
</dbReference>
<feature type="active site" evidence="5 6">
    <location>
        <position position="281"/>
    </location>
</feature>
<dbReference type="EC" id="3.1.1.61" evidence="5"/>
<reference evidence="10 11" key="1">
    <citation type="submission" date="2020-06" db="EMBL/GenBank/DDBJ databases">
        <title>Methanofollis fontis sp. nov., a methanogen isolated from marine sediments near a cold seep at Four-Way Closure Ridge offshore southwestern Taiwan.</title>
        <authorList>
            <person name="Chen S.-C."/>
            <person name="Teng N.-H."/>
            <person name="Lin Y.-S."/>
            <person name="Lai M.-C."/>
            <person name="Chen H.-H."/>
            <person name="Wang C.-C."/>
        </authorList>
    </citation>
    <scope>NUCLEOTIDE SEQUENCE [LARGE SCALE GENOMIC DNA]</scope>
    <source>
        <strain evidence="10 11">DSM 2702</strain>
    </source>
</reference>
<keyword evidence="11" id="KW-1185">Reference proteome</keyword>
<comment type="catalytic activity">
    <reaction evidence="4 5">
        <text>[protein]-L-glutamate 5-O-methyl ester + H2O = L-glutamyl-[protein] + methanol + H(+)</text>
        <dbReference type="Rhea" id="RHEA:23236"/>
        <dbReference type="Rhea" id="RHEA-COMP:10208"/>
        <dbReference type="Rhea" id="RHEA-COMP:10311"/>
        <dbReference type="ChEBI" id="CHEBI:15377"/>
        <dbReference type="ChEBI" id="CHEBI:15378"/>
        <dbReference type="ChEBI" id="CHEBI:17790"/>
        <dbReference type="ChEBI" id="CHEBI:29973"/>
        <dbReference type="ChEBI" id="CHEBI:82795"/>
        <dbReference type="EC" id="3.1.1.61"/>
    </reaction>
</comment>
<dbReference type="Proteomes" id="UP000570823">
    <property type="component" value="Unassembled WGS sequence"/>
</dbReference>
<keyword evidence="10" id="KW-0489">Methyltransferase</keyword>
<keyword evidence="3 5" id="KW-0378">Hydrolase</keyword>
<dbReference type="RefSeq" id="WP_176788081.1">
    <property type="nucleotide sequence ID" value="NZ_JABXWR010000001.1"/>
</dbReference>
<evidence type="ECO:0000256" key="1">
    <source>
        <dbReference type="ARBA" id="ARBA00022490"/>
    </source>
</evidence>
<evidence type="ECO:0000259" key="8">
    <source>
        <dbReference type="PROSITE" id="PS50110"/>
    </source>
</evidence>
<comment type="PTM">
    <text evidence="5">Phosphorylated by CheA. Phosphorylation of the N-terminal regulatory domain activates the methylesterase activity.</text>
</comment>
<dbReference type="SMART" id="SM00448">
    <property type="entry name" value="REC"/>
    <property type="match status" value="1"/>
</dbReference>
<gene>
    <name evidence="5 10" type="primary">cheB</name>
    <name evidence="10" type="ORF">HWN36_03405</name>
</gene>
<dbReference type="InterPro" id="IPR008248">
    <property type="entry name" value="CheB-like"/>
</dbReference>
<dbReference type="PANTHER" id="PTHR42872">
    <property type="entry name" value="PROTEIN-GLUTAMATE METHYLESTERASE/PROTEIN-GLUTAMINE GLUTAMINASE"/>
    <property type="match status" value="1"/>
</dbReference>
<protein>
    <recommendedName>
        <fullName evidence="5">Protein-glutamate methylesterase/protein-glutamine glutaminase</fullName>
        <ecNumber evidence="5">3.1.1.61</ecNumber>
        <ecNumber evidence="5">3.5.1.44</ecNumber>
    </recommendedName>
</protein>
<keyword evidence="5 7" id="KW-0597">Phosphoprotein</keyword>
<dbReference type="SUPFAM" id="SSF52738">
    <property type="entry name" value="Methylesterase CheB, C-terminal domain"/>
    <property type="match status" value="1"/>
</dbReference>
<evidence type="ECO:0000256" key="7">
    <source>
        <dbReference type="PROSITE-ProRule" id="PRU00169"/>
    </source>
</evidence>
<dbReference type="PIRSF" id="PIRSF000876">
    <property type="entry name" value="RR_chemtxs_CheB"/>
    <property type="match status" value="1"/>
</dbReference>
<dbReference type="InterPro" id="IPR035909">
    <property type="entry name" value="CheB_C"/>
</dbReference>
<sequence>MIRVLIVDDSIFIRTILKDFLSKSPDIEVVGTVSDGVEALSLIDDLKPDVMTLDIEMPRMTGIDLLRKMPDLSHRPKVLMLSSLTSKDASHTRTALALGADDFMLKPQEIFRVRGIQEELVAKILHLIHIGPAVKQDVSSRGLARRLLIFGSSAGGLQQLDLILSTISPDLDAAVVITQHMPEGFTAALADRFNRICPLPVKESESGCILNAGEVVISRSGVHSIVSTFLTRDGHSGGKIVHSTAPPVHAVRPAIDVTFSTAAKIFGGRTLAVILSGMGNDCGDGAAAVKAAGGQVFACSEEDCLVYGMARSAMKKNSVDRVVPLRRIPDEVQRAITAMEG</sequence>
<dbReference type="GO" id="GO:0000156">
    <property type="term" value="F:phosphorelay response regulator activity"/>
    <property type="evidence" value="ECO:0007669"/>
    <property type="project" value="InterPro"/>
</dbReference>
<dbReference type="EMBL" id="JABXWR010000001">
    <property type="protein sequence ID" value="NVO66380.1"/>
    <property type="molecule type" value="Genomic_DNA"/>
</dbReference>
<evidence type="ECO:0000313" key="11">
    <source>
        <dbReference type="Proteomes" id="UP000570823"/>
    </source>
</evidence>
<evidence type="ECO:0000313" key="10">
    <source>
        <dbReference type="EMBL" id="NVO66380.1"/>
    </source>
</evidence>
<dbReference type="Gene3D" id="3.40.50.180">
    <property type="entry name" value="Methylesterase CheB, C-terminal domain"/>
    <property type="match status" value="1"/>
</dbReference>
<comment type="domain">
    <text evidence="5">Contains a C-terminal catalytic domain, and an N-terminal region which modulates catalytic activity.</text>
</comment>
<dbReference type="GO" id="GO:0008984">
    <property type="term" value="F:protein-glutamate methylesterase activity"/>
    <property type="evidence" value="ECO:0007669"/>
    <property type="project" value="UniProtKB-UniRule"/>
</dbReference>
<dbReference type="HAMAP" id="MF_00099">
    <property type="entry name" value="CheB_chemtxs"/>
    <property type="match status" value="1"/>
</dbReference>
<dbReference type="EC" id="3.5.1.44" evidence="5"/>
<dbReference type="PANTHER" id="PTHR42872:SF6">
    <property type="entry name" value="PROTEIN-GLUTAMATE METHYLESTERASE_PROTEIN-GLUTAMINE GLUTAMINASE"/>
    <property type="match status" value="1"/>
</dbReference>
<evidence type="ECO:0000259" key="9">
    <source>
        <dbReference type="PROSITE" id="PS50122"/>
    </source>
</evidence>
<dbReference type="PROSITE" id="PS50122">
    <property type="entry name" value="CHEB"/>
    <property type="match status" value="1"/>
</dbReference>
<comment type="caution">
    <text evidence="10">The sequence shown here is derived from an EMBL/GenBank/DDBJ whole genome shotgun (WGS) entry which is preliminary data.</text>
</comment>